<proteinExistence type="inferred from homology"/>
<dbReference type="InterPro" id="IPR010060">
    <property type="entry name" value="NRPS_synth"/>
</dbReference>
<protein>
    <submittedName>
        <fullName evidence="9">Amino acid adenylation domain-containing protein/non-ribosomal peptide synthase protein (TIGR01720 family)</fullName>
    </submittedName>
</protein>
<dbReference type="InterPro" id="IPR001227">
    <property type="entry name" value="Ac_transferase_dom_sf"/>
</dbReference>
<evidence type="ECO:0000256" key="1">
    <source>
        <dbReference type="ARBA" id="ARBA00001957"/>
    </source>
</evidence>
<dbReference type="InterPro" id="IPR018201">
    <property type="entry name" value="Ketoacyl_synth_AS"/>
</dbReference>
<dbReference type="NCBIfam" id="TIGR01720">
    <property type="entry name" value="NRPS-para261"/>
    <property type="match status" value="1"/>
</dbReference>
<evidence type="ECO:0000256" key="2">
    <source>
        <dbReference type="ARBA" id="ARBA00022450"/>
    </source>
</evidence>
<dbReference type="InterPro" id="IPR010071">
    <property type="entry name" value="AA_adenyl_dom"/>
</dbReference>
<dbReference type="InterPro" id="IPR016035">
    <property type="entry name" value="Acyl_Trfase/lysoPLipase"/>
</dbReference>
<dbReference type="Pfam" id="PF00668">
    <property type="entry name" value="Condensation"/>
    <property type="match status" value="4"/>
</dbReference>
<dbReference type="Gene3D" id="2.30.38.10">
    <property type="entry name" value="Luciferase, Domain 3"/>
    <property type="match status" value="3"/>
</dbReference>
<dbReference type="RefSeq" id="WP_183868384.1">
    <property type="nucleotide sequence ID" value="NZ_JACHCF010000008.1"/>
</dbReference>
<dbReference type="SUPFAM" id="SSF53901">
    <property type="entry name" value="Thiolase-like"/>
    <property type="match status" value="1"/>
</dbReference>
<feature type="domain" description="Carrier" evidence="7">
    <location>
        <begin position="964"/>
        <end position="1039"/>
    </location>
</feature>
<dbReference type="InterPro" id="IPR020806">
    <property type="entry name" value="PKS_PP-bd"/>
</dbReference>
<dbReference type="CDD" id="cd00833">
    <property type="entry name" value="PKS"/>
    <property type="match status" value="1"/>
</dbReference>
<dbReference type="Gene3D" id="3.30.559.10">
    <property type="entry name" value="Chloramphenicol acetyltransferase-like domain"/>
    <property type="match status" value="4"/>
</dbReference>
<dbReference type="PROSITE" id="PS50075">
    <property type="entry name" value="CARRIER"/>
    <property type="match status" value="4"/>
</dbReference>
<dbReference type="FunFam" id="1.10.1200.10:FF:000005">
    <property type="entry name" value="Nonribosomal peptide synthetase 1"/>
    <property type="match status" value="1"/>
</dbReference>
<dbReference type="EMBL" id="JACHCF010000008">
    <property type="protein sequence ID" value="MBB5622473.1"/>
    <property type="molecule type" value="Genomic_DNA"/>
</dbReference>
<dbReference type="Pfam" id="PF00550">
    <property type="entry name" value="PP-binding"/>
    <property type="match status" value="4"/>
</dbReference>
<dbReference type="InterPro" id="IPR023213">
    <property type="entry name" value="CAT-like_dom_sf"/>
</dbReference>
<dbReference type="InterPro" id="IPR020845">
    <property type="entry name" value="AMP-binding_CS"/>
</dbReference>
<dbReference type="Pfam" id="PF00501">
    <property type="entry name" value="AMP-binding"/>
    <property type="match status" value="3"/>
</dbReference>
<dbReference type="InterPro" id="IPR016039">
    <property type="entry name" value="Thiolase-like"/>
</dbReference>
<dbReference type="SUPFAM" id="SSF47336">
    <property type="entry name" value="ACP-like"/>
    <property type="match status" value="4"/>
</dbReference>
<feature type="domain" description="Carrier" evidence="7">
    <location>
        <begin position="4655"/>
        <end position="4732"/>
    </location>
</feature>
<dbReference type="SMART" id="SM00827">
    <property type="entry name" value="PKS_AT"/>
    <property type="match status" value="1"/>
</dbReference>
<dbReference type="NCBIfam" id="TIGR01733">
    <property type="entry name" value="AA-adenyl-dom"/>
    <property type="match status" value="3"/>
</dbReference>
<evidence type="ECO:0000256" key="3">
    <source>
        <dbReference type="ARBA" id="ARBA00022553"/>
    </source>
</evidence>
<dbReference type="PROSITE" id="PS52004">
    <property type="entry name" value="KS3_2"/>
    <property type="match status" value="1"/>
</dbReference>
<dbReference type="Pfam" id="PF00109">
    <property type="entry name" value="ketoacyl-synt"/>
    <property type="match status" value="1"/>
</dbReference>
<dbReference type="InterPro" id="IPR025110">
    <property type="entry name" value="AMP-bd_C"/>
</dbReference>
<dbReference type="Gene3D" id="3.30.559.30">
    <property type="entry name" value="Nonribosomal peptide synthetase, condensation domain"/>
    <property type="match status" value="4"/>
</dbReference>
<dbReference type="InterPro" id="IPR000873">
    <property type="entry name" value="AMP-dep_synth/lig_dom"/>
</dbReference>
<dbReference type="InterPro" id="IPR020841">
    <property type="entry name" value="PKS_Beta-ketoAc_synthase_dom"/>
</dbReference>
<dbReference type="InterPro" id="IPR049490">
    <property type="entry name" value="C883_1060-like_KR_N"/>
</dbReference>
<dbReference type="InterPro" id="IPR014031">
    <property type="entry name" value="Ketoacyl_synth_C"/>
</dbReference>
<dbReference type="InterPro" id="IPR016036">
    <property type="entry name" value="Malonyl_transacylase_ACP-bd"/>
</dbReference>
<comment type="cofactor">
    <cofactor evidence="1">
        <name>pantetheine 4'-phosphate</name>
        <dbReference type="ChEBI" id="CHEBI:47942"/>
    </cofactor>
</comment>
<comment type="caution">
    <text evidence="9">The sequence shown here is derived from an EMBL/GenBank/DDBJ whole genome shotgun (WGS) entry which is preliminary data.</text>
</comment>
<evidence type="ECO:0000313" key="10">
    <source>
        <dbReference type="Proteomes" id="UP000537718"/>
    </source>
</evidence>
<comment type="similarity">
    <text evidence="6">In the C-terminal section; belongs to the NRP synthetase family.</text>
</comment>
<keyword evidence="3" id="KW-0597">Phosphoprotein</keyword>
<feature type="domain" description="Ketosynthase family 3 (KS3)" evidence="8">
    <location>
        <begin position="1059"/>
        <end position="1471"/>
    </location>
</feature>
<dbReference type="FunFam" id="2.30.38.10:FF:000001">
    <property type="entry name" value="Non-ribosomal peptide synthetase PvdI"/>
    <property type="match status" value="1"/>
</dbReference>
<dbReference type="Pfam" id="PF02801">
    <property type="entry name" value="Ketoacyl-synt_C"/>
    <property type="match status" value="1"/>
</dbReference>
<dbReference type="PROSITE" id="PS00606">
    <property type="entry name" value="KS3_1"/>
    <property type="match status" value="1"/>
</dbReference>
<dbReference type="Pfam" id="PF21394">
    <property type="entry name" value="Beta-ketacyl_N"/>
    <property type="match status" value="1"/>
</dbReference>
<dbReference type="GO" id="GO:0006633">
    <property type="term" value="P:fatty acid biosynthetic process"/>
    <property type="evidence" value="ECO:0007669"/>
    <property type="project" value="InterPro"/>
</dbReference>
<dbReference type="Pfam" id="PF13193">
    <property type="entry name" value="AMP-binding_C"/>
    <property type="match status" value="1"/>
</dbReference>
<feature type="domain" description="Carrier" evidence="7">
    <location>
        <begin position="2094"/>
        <end position="2169"/>
    </location>
</feature>
<dbReference type="InterPro" id="IPR014043">
    <property type="entry name" value="Acyl_transferase_dom"/>
</dbReference>
<dbReference type="InterPro" id="IPR001242">
    <property type="entry name" value="Condensation_dom"/>
</dbReference>
<evidence type="ECO:0000259" key="7">
    <source>
        <dbReference type="PROSITE" id="PS50075"/>
    </source>
</evidence>
<dbReference type="CDD" id="cd19531">
    <property type="entry name" value="LCL_NRPS-like"/>
    <property type="match status" value="1"/>
</dbReference>
<dbReference type="Gene3D" id="3.40.47.10">
    <property type="match status" value="1"/>
</dbReference>
<dbReference type="PROSITE" id="PS00012">
    <property type="entry name" value="PHOSPHOPANTETHEINE"/>
    <property type="match status" value="3"/>
</dbReference>
<dbReference type="FunFam" id="3.40.50.12780:FF:000012">
    <property type="entry name" value="Non-ribosomal peptide synthetase"/>
    <property type="match status" value="1"/>
</dbReference>
<dbReference type="SMART" id="SM00823">
    <property type="entry name" value="PKS_PP"/>
    <property type="match status" value="4"/>
</dbReference>
<dbReference type="InterPro" id="IPR036736">
    <property type="entry name" value="ACP-like_sf"/>
</dbReference>
<dbReference type="CDD" id="cd05930">
    <property type="entry name" value="A_NRPS"/>
    <property type="match status" value="3"/>
</dbReference>
<keyword evidence="5" id="KW-0677">Repeat</keyword>
<dbReference type="PROSITE" id="PS00455">
    <property type="entry name" value="AMP_BINDING"/>
    <property type="match status" value="3"/>
</dbReference>
<dbReference type="Gene3D" id="3.30.70.3290">
    <property type="match status" value="1"/>
</dbReference>
<dbReference type="GO" id="GO:0004315">
    <property type="term" value="F:3-oxoacyl-[acyl-carrier-protein] synthase activity"/>
    <property type="evidence" value="ECO:0007669"/>
    <property type="project" value="InterPro"/>
</dbReference>
<dbReference type="GO" id="GO:0044550">
    <property type="term" value="P:secondary metabolite biosynthetic process"/>
    <property type="evidence" value="ECO:0007669"/>
    <property type="project" value="TreeGrafter"/>
</dbReference>
<dbReference type="InterPro" id="IPR009081">
    <property type="entry name" value="PP-bd_ACP"/>
</dbReference>
<keyword evidence="2" id="KW-0596">Phosphopantetheine</keyword>
<dbReference type="SMART" id="SM00825">
    <property type="entry name" value="PKS_KS"/>
    <property type="match status" value="1"/>
</dbReference>
<dbReference type="CDD" id="cd19543">
    <property type="entry name" value="DCL_NRPS"/>
    <property type="match status" value="1"/>
</dbReference>
<feature type="domain" description="Carrier" evidence="7">
    <location>
        <begin position="3142"/>
        <end position="3216"/>
    </location>
</feature>
<evidence type="ECO:0000259" key="8">
    <source>
        <dbReference type="PROSITE" id="PS52004"/>
    </source>
</evidence>
<dbReference type="Proteomes" id="UP000537718">
    <property type="component" value="Unassembled WGS sequence"/>
</dbReference>
<dbReference type="SUPFAM" id="SSF56801">
    <property type="entry name" value="Acetyl-CoA synthetase-like"/>
    <property type="match status" value="3"/>
</dbReference>
<dbReference type="SUPFAM" id="SSF52151">
    <property type="entry name" value="FabD/lysophospholipase-like"/>
    <property type="match status" value="1"/>
</dbReference>
<dbReference type="PANTHER" id="PTHR45527">
    <property type="entry name" value="NONRIBOSOMAL PEPTIDE SYNTHETASE"/>
    <property type="match status" value="1"/>
</dbReference>
<dbReference type="CDD" id="cd19534">
    <property type="entry name" value="E_NRPS"/>
    <property type="match status" value="1"/>
</dbReference>
<evidence type="ECO:0000256" key="6">
    <source>
        <dbReference type="ARBA" id="ARBA00029443"/>
    </source>
</evidence>
<organism evidence="9 10">
    <name type="scientific">Pedobacter cryoconitis</name>
    <dbReference type="NCBI Taxonomy" id="188932"/>
    <lineage>
        <taxon>Bacteria</taxon>
        <taxon>Pseudomonadati</taxon>
        <taxon>Bacteroidota</taxon>
        <taxon>Sphingobacteriia</taxon>
        <taxon>Sphingobacteriales</taxon>
        <taxon>Sphingobacteriaceae</taxon>
        <taxon>Pedobacter</taxon>
    </lineage>
</organism>
<dbReference type="NCBIfam" id="NF003417">
    <property type="entry name" value="PRK04813.1"/>
    <property type="match status" value="3"/>
</dbReference>
<name>A0A7W8YVC5_9SPHI</name>
<dbReference type="PANTHER" id="PTHR45527:SF1">
    <property type="entry name" value="FATTY ACID SYNTHASE"/>
    <property type="match status" value="1"/>
</dbReference>
<dbReference type="Gene3D" id="1.10.1200.10">
    <property type="entry name" value="ACP-like"/>
    <property type="match status" value="4"/>
</dbReference>
<evidence type="ECO:0000256" key="5">
    <source>
        <dbReference type="ARBA" id="ARBA00022737"/>
    </source>
</evidence>
<dbReference type="Gene3D" id="3.40.50.980">
    <property type="match status" value="6"/>
</dbReference>
<sequence>MSRKIDKSNVQDILELSMVQKGMLFHYLKESDENLYNVQLSFDIKGSLNVEVLKASIKFVISSNEALRSVFSWEKISKPVQIILKECEADFSLIDIADEAIENIENLINRYTIQDQEERFDLTGLPVRIKLIKTGADSFVLNITHHHILYDGWSTGIFLKELFYSYNQLAKGQLPVLDRRPAYKQVQLAFQKKEEPEKTKSFWSGYLKDHERTALVTGTGAVPGVNEPVQKVNTSLANAKIDAFSAQHKVTKAAIIYAAYGILLQKYTDVADVVFGTTVSYRDTTIEGSGNIIGNFINTIPMRLTNFTDQSLLEVVNTVSHDLINRNEYNNSSYYEIKKILDLKPDENLFDSVIVIENYPLDTALIQSSEAFDVQLRSVYENTGVPVLFTVFFKEELEIELAYKTSTINGDFAKALVDDFATILLAIVEDVNQTVSGVSLLSAIQQEQLLKEFNDTAVVYPKEKTLIELFEQQVIKTPGAIALDYNNQELTYQELNEKANSLAELLRAQGIRQNDVVALYLNRSLEMFIGIIGVLKSGGCYLPLDPSYPRERLEYMLADSKASVMVTAGETKSADLAGANDIITLNIDWNTLAENPENLKNINNSEDLAYLIYTSGSTGKPKGVMLSHRAVHNYIIAMLQGIAFDQVDTLISVTAFSFDIFVTESLLPLTQGLRVIIADEFAQQDPARLTKLIADKNVQLIQTTPSRYRLLTSNIDDFNLCKSHLCYLLAGGEALDQELFLKLKAHSAAKIINVYGPTETTVWSAMMDLTEQEKVTIGKPIANTQLYVLNKQLQLQPIGISGELYIGGDGLAHGYWNNVELTTKTFIQNPFDTDNKIYKTGDIVRWLKDGTIEYLGRADQQVKIRGHRIEMDEIRYEILGYDGISEVAVVAKEMGHDKSLVAYYVAEQAVDAMSLKRFLADKIPYYMVPAYYVQLDKMPLTPNGKLDKKSLPDPQSDLETVYTAPAYDTEIELLKIWSEVLGHDKISTHANFFDIGGDSLSIINVSSKIKKVFNKEVSVTELFNYSTIASLANFINPEQAFAVQQALADQEEENELIKDTDIAIIGMACRFPGAGNIEEYWQNLQSGTESIVRKDTPENSTLIYAKGTLANYEKFDAAFFNYIPSEAGSMDPQIRLFHECTWESLEHAGYNPYNYTGAIGLYGGASTNPSYNININEADDHNWIEKWEGITYADKDFMCPRVSYKLNLKGPSLNIATACSTSLVAVDTACQELLSQKCDIAVAGGVSVTTHDNDGYKYHKSMIWSPDGKCRAFDEQSGGTVGGNGVGTVVLKRLAHALRDGDVIHAVIKATATNNDGNRKVGFTAPSIEGQAKAIDTAIRKARIPAESIGMIEAHGTGTSLGDPIEIEGLRQAFNTDKRQYCAIGSVKTNIGHLDAAAGIAGLIKAVLSIKYRQLPPSLHYKSPNPKINFLTSPFYVNTTLKEWENTQYPLRAGVSSFGIGGTNAHVILEEAPEAVTSDAGREQHLLVFSGKNEEALKRNLEKYKTYFTENPAAKLADVSYTLQTGRAHFNYRQSLVCSTADEALEALKEQAPVSKSASGKQPIVFMFSGQGSQYTGMYQELYENEAVFRSAADACFAIAAEQSGMDLKAVIYPEGASAFNINDTCYAQPALFIMEYALSCLLLHWGIKPAMLIGHSIGEYVAACISGVWGMEDALKLVIKRGALMQQVKKGQMLSVSISEPELRDLLRGEPAISLAAVNSSSLSVVSGEEEPLMAFATKLTTSGYKNKVLHTSHAFHSWMMDGILAEFEKAFEGINFKPQQIPVISNLTGEPAKDSEIGSPAYWVKHLRNEVRFSAGAGHILQQEQVVFIELGPGNALSTFVRSHQNRTRQHKVISMISSAAQVHQDQRQVLKGVGELWENGVRINWETYYQDEQRQKLALPVYSFDQVAYPVSLQQSVQSISRQKTSIVDQFYTPDLKDSALSYLIFADEYGVGKLLAESFNKEDIDFIYVTKGTAYLEKGNNQYELNPESAAGYEELFSSLHAKQIALKSIVYGWAIKETLGLQRTTIDFDMTASDLQVVNHIIKSTHKINSSSVVPITFLTGELYEILVQQRIDIAIEASTLMKPGEEKQVSHTVENQMITLWENFFGISDITYADDFFELGGDSLKALVMIGRIHRLFGIEISITEFFNCSSVRLLSENIKNKINQNEGTAIQYQGLKAAAVQEYYTLSSVQQRLYFQYKFDQNSLSYNLPYCFVMEGEVDYSKLNYAFTQIIERHESLRTRFVEIEGTPFQQIIADPAFTIETLECTTAQLQAVIKAFIRPFDLNNEALIRVAIATTEAQQLLMIDMHHIITDGVSHGIFIKEFMQLYNNEVLQPLKLQYKDFSAWQQSADQQEKANGHQQFWLDQFAAEVPVLEIPTDFNRPMVQEHQGHVLNFSIGKEDTQQLKLIAESQGATLFMLLLSAYNILLSKLSNSADIVVGTPANGRQHADLENMMGMFVNTLPMRNAVKAEWNFQEFLASVKEHTLKAFEHQAYPYEKLIDDLGVVRSTGRNPLFDVMFAYQNFEKSELSANGLRLTEYSAGHITSIFDLNLLACEKNGELLLDLIYSPALFTRDTIEKYMGYFNQILSAVIADPQQKIADIAILSMEERELLLNEFNNTFDENNPDKETIISMFEKQVATTPDAIALVFKDQNISYLQLNAKVNAIAQKIGFDLVEKENKKIALLFDPSIEMIASILAVLRLGGIYVPLSPESPADRNSYILSNCDCGLLLIQDAVFDQDYIDLLSAATANIKLISTGYDQVAYQEYPAVDVLPDDSVYIIYTSGTTGMPKGVEIRHKGLMNYVAWRMSNHKLTAKDVTLQLVSYHFDGFGADIYPSLLGGGKFIIIPKEERLNANYIINAIETERVTNFAMTPGLYGAIINGLPAGDHFRDLRFVVLAGEKASRNLIQTSNRILPHVLLENEYGPTESTVGVVHNDILEENNNAIIGKPIANTLIYILGKNNELLPLGFTGELCVSGIGIAKGYVNNEKLTSEKFIDNPFVAGLKIYKTGDQAKWLPDGQLEFLGRSDNQIKIRGFRVELEEIMSQLTLHPAIKESVIVVKEKAEGEKLLVAYYTTFYPVEVDELRSFLAAQLPNYMVPSYFMALEQMPITLVGKLDTKALPEIIIQAGLDYVAPQTTEEKALSEVWSKVLGVERIGVTDNFFALGGDSIKSIQISSRMHALGYEVPVKEMFISQTITELSRKIRKTEILTDQAIVLGKVELTPIQQWFFDGSIVNKQHFNQSVMLNFPDGITAGSVNTIFTKLLEHHDALRMVFSQRENQVIQEYQEPGLPLSLLVEDLSTADDPENSILPFAQQMQTGIELEHGPLVKLGLFQMKNGSRLLIVIHHLIIDGVSWRILFEDIDTLYKQLIAGEKLVLPLKTDSFQSWSAQLGEYVKSATFHKAKQYWNTVLNTNKAAIRKDGKENSYQLQDVKRIEFVLSKKETSALLSRVNHAFGTQINDVLLAALGLSIRQQYGVESLMIDLESHGREQLTQHTNFGRTIGWFTSMYPVLLTITHEDLSAVLKQVKETLREIPNNGLDFLLLKQLTPGNDLSARSQICFNYLGQFDTDTAGNAYTIATEKKGNDIAGTESMGYDWDIAGIITGGQLKIALGYFEDQYTTTAISSFMGLFNQNLVEIITYCSAIEQTELTPSDLTYKGLTINQLEELQTQYAVENIYTLSPLQEGMLFHALIAPDSDNYFGQMTYRVTGQLDIQAVERSMNELFARYGILRTTFLHGTYERPLQLVQKERKIGFQFHDIRMESLLTSKEEMMLQYRMEDRARKFNLSEDVLMRLSIYQTDTDEFEFIWSHHHILMDGWCMGIIIREFRTLYSHHKNQKEITLPKVRPYADYIQWLENRDQEVSVNYWKDYLSGYESLSSLPKKEMLSTAKSFVPASEEFILDKEITGKLRKASAANGVTINTILQSAWGILLAAYNNTDDVLFGSIVSGRPAEIAGVESMVGLFINAIPFRLRIDKEETIRTLLQQVQNACLDNEAHQYVSLALIQSFSDLGPGLLDHILIFEDYPMTAEVQGADAEFAVKNVELFEQTNYDLSVMIAPADEITIKFDYNTDVYEGELIKQAARHFNNIILQLADEDKSNITALEFVTTSEKHQLLHEFNTTAKEFDKRIFIDLFKDQVNKTPEAIAVVHNLSSLTYEELYHRSKVLALQLIKAGVKPGQKVALYMSRSIEMLVGILGVFQAGGGYVPIDVDYPKERIREILSGSETQVVLVTAGVADEIDELRTSLPDLEQVICIDTLADPDEDAEIDQEGYGMQDLAYIIYTSGTTGKPKGVMIHQLGMINHIYSKIDDLKLDEHTVIAQSASPCFDISVWQFLTALLVGGKTHIIDKEILTSPKQLISELNRGGVTIFESVPSLMTTFLEEMPDHQDNSLKQLVWMIPTGEPLTISLVRKWYTYFPDIKLLNAYGPTEASDDITVHEVAYPEENQQLISIGKPIQNMKIYIVSKQLSLCPVGIEGEICVAGLGVGLGYYKDEEKTNKVFINNPFAEEKNSGYDLLYKTGDIGYFTPTGDIICLGRIDHQVKIRGLRMELGEIENRLSAHELVQASTILAVKKNNDTYLVAYYQAEQEIDPAILKDFLLQTLPDYMVPAYYMQLERMPVTSNGKLNRKALPAYSIKQNDQDIRPANAVEEKLIGFWSEILNIDPELMNISSNFFDLGGHSLKAITLVNKIHKFFGAEVPLKEIFQKQSIENIADYLITVQQIPCEMEFEGNITEISI</sequence>
<dbReference type="GO" id="GO:0043041">
    <property type="term" value="P:amino acid activation for nonribosomal peptide biosynthetic process"/>
    <property type="evidence" value="ECO:0007669"/>
    <property type="project" value="TreeGrafter"/>
</dbReference>
<dbReference type="InterPro" id="IPR014030">
    <property type="entry name" value="Ketoacyl_synth_N"/>
</dbReference>
<dbReference type="Pfam" id="PF00698">
    <property type="entry name" value="Acyl_transf_1"/>
    <property type="match status" value="1"/>
</dbReference>
<evidence type="ECO:0000313" key="9">
    <source>
        <dbReference type="EMBL" id="MBB5622473.1"/>
    </source>
</evidence>
<dbReference type="InterPro" id="IPR045851">
    <property type="entry name" value="AMP-bd_C_sf"/>
</dbReference>
<dbReference type="Pfam" id="PF22621">
    <property type="entry name" value="CurL-like_PKS_C"/>
    <property type="match status" value="1"/>
</dbReference>
<dbReference type="SUPFAM" id="SSF55048">
    <property type="entry name" value="Probable ACP-binding domain of malonyl-CoA ACP transacylase"/>
    <property type="match status" value="1"/>
</dbReference>
<accession>A0A7W8YVC5</accession>
<keyword evidence="4" id="KW-0808">Transferase</keyword>
<dbReference type="Gene3D" id="3.40.366.10">
    <property type="entry name" value="Malonyl-Coenzyme A Acyl Carrier Protein, domain 2"/>
    <property type="match status" value="1"/>
</dbReference>
<reference evidence="9 10" key="1">
    <citation type="submission" date="2020-08" db="EMBL/GenBank/DDBJ databases">
        <title>Genomic Encyclopedia of Type Strains, Phase IV (KMG-V): Genome sequencing to study the core and pangenomes of soil and plant-associated prokaryotes.</title>
        <authorList>
            <person name="Whitman W."/>
        </authorList>
    </citation>
    <scope>NUCLEOTIDE SEQUENCE [LARGE SCALE GENOMIC DNA]</scope>
    <source>
        <strain evidence="9 10">MP7CTX6</strain>
    </source>
</reference>
<evidence type="ECO:0000256" key="4">
    <source>
        <dbReference type="ARBA" id="ARBA00022679"/>
    </source>
</evidence>
<dbReference type="SUPFAM" id="SSF52777">
    <property type="entry name" value="CoA-dependent acyltransferases"/>
    <property type="match status" value="8"/>
</dbReference>
<dbReference type="FunFam" id="3.40.50.980:FF:000001">
    <property type="entry name" value="Non-ribosomal peptide synthetase"/>
    <property type="match status" value="2"/>
</dbReference>
<dbReference type="Gene3D" id="3.30.300.30">
    <property type="match status" value="3"/>
</dbReference>
<dbReference type="GO" id="GO:0005737">
    <property type="term" value="C:cytoplasm"/>
    <property type="evidence" value="ECO:0007669"/>
    <property type="project" value="TreeGrafter"/>
</dbReference>
<dbReference type="GO" id="GO:0031177">
    <property type="term" value="F:phosphopantetheine binding"/>
    <property type="evidence" value="ECO:0007669"/>
    <property type="project" value="InterPro"/>
</dbReference>
<dbReference type="Gene3D" id="3.30.70.250">
    <property type="entry name" value="Malonyl-CoA ACP transacylase, ACP-binding"/>
    <property type="match status" value="1"/>
</dbReference>
<dbReference type="InterPro" id="IPR006162">
    <property type="entry name" value="Ppantetheine_attach_site"/>
</dbReference>
<gene>
    <name evidence="9" type="ORF">HDE69_003548</name>
</gene>